<dbReference type="PANTHER" id="PTHR34219:SF5">
    <property type="entry name" value="BLR4505 PROTEIN"/>
    <property type="match status" value="1"/>
</dbReference>
<dbReference type="Pfam" id="PF03929">
    <property type="entry name" value="PepSY_TM"/>
    <property type="match status" value="1"/>
</dbReference>
<dbReference type="PANTHER" id="PTHR34219">
    <property type="entry name" value="IRON-REGULATED INNER MEMBRANE PROTEIN-RELATED"/>
    <property type="match status" value="1"/>
</dbReference>
<keyword evidence="3" id="KW-1185">Reference proteome</keyword>
<accession>A0A1B3Z721</accession>
<evidence type="ECO:0000313" key="2">
    <source>
        <dbReference type="EMBL" id="AOH83223.1"/>
    </source>
</evidence>
<evidence type="ECO:0000256" key="1">
    <source>
        <dbReference type="SAM" id="Phobius"/>
    </source>
</evidence>
<evidence type="ECO:0008006" key="4">
    <source>
        <dbReference type="Google" id="ProtNLM"/>
    </source>
</evidence>
<proteinExistence type="predicted"/>
<dbReference type="EMBL" id="CP014168">
    <property type="protein sequence ID" value="AOH83223.1"/>
    <property type="molecule type" value="Genomic_DNA"/>
</dbReference>
<dbReference type="Proteomes" id="UP000094256">
    <property type="component" value="Chromosome"/>
</dbReference>
<gene>
    <name evidence="2" type="ORF">AWL63_03770</name>
</gene>
<reference evidence="2 3" key="1">
    <citation type="submission" date="2016-01" db="EMBL/GenBank/DDBJ databases">
        <title>Complete genome and mega plasmid sequence of Sphingomonas panacis DCY99 elicits systemic resistance in rice to Xanthomonas oryzae.</title>
        <authorList>
            <person name="Kim Y.J."/>
            <person name="Yang D.C."/>
            <person name="Sing P."/>
        </authorList>
    </citation>
    <scope>NUCLEOTIDE SEQUENCE [LARGE SCALE GENOMIC DNA]</scope>
    <source>
        <strain evidence="2 3">DCY99</strain>
    </source>
</reference>
<dbReference type="OrthoDB" id="7626573at2"/>
<protein>
    <recommendedName>
        <fullName evidence="4">Peptidase</fullName>
    </recommendedName>
</protein>
<dbReference type="KEGG" id="span:AWL63_03770"/>
<dbReference type="AlphaFoldDB" id="A0A1B3Z721"/>
<name>A0A1B3Z721_9SPHN</name>
<keyword evidence="1" id="KW-0472">Membrane</keyword>
<keyword evidence="1" id="KW-1133">Transmembrane helix</keyword>
<feature type="transmembrane region" description="Helical" evidence="1">
    <location>
        <begin position="12"/>
        <end position="34"/>
    </location>
</feature>
<feature type="transmembrane region" description="Helical" evidence="1">
    <location>
        <begin position="379"/>
        <end position="400"/>
    </location>
</feature>
<dbReference type="RefSeq" id="WP_069203803.1">
    <property type="nucleotide sequence ID" value="NZ_CP014168.1"/>
</dbReference>
<organism evidence="2 3">
    <name type="scientific">Sphingomonas panacis</name>
    <dbReference type="NCBI Taxonomy" id="1560345"/>
    <lineage>
        <taxon>Bacteria</taxon>
        <taxon>Pseudomonadati</taxon>
        <taxon>Pseudomonadota</taxon>
        <taxon>Alphaproteobacteria</taxon>
        <taxon>Sphingomonadales</taxon>
        <taxon>Sphingomonadaceae</taxon>
        <taxon>Sphingomonas</taxon>
    </lineage>
</organism>
<feature type="transmembrane region" description="Helical" evidence="1">
    <location>
        <begin position="155"/>
        <end position="179"/>
    </location>
</feature>
<evidence type="ECO:0000313" key="3">
    <source>
        <dbReference type="Proteomes" id="UP000094256"/>
    </source>
</evidence>
<keyword evidence="1" id="KW-0812">Transmembrane</keyword>
<dbReference type="InterPro" id="IPR005625">
    <property type="entry name" value="PepSY-ass_TM"/>
</dbReference>
<sequence>MRIRTVWAIVHRWAGLTIALFLIVAGLTGSLLAFNDDLETWSAPRLHRVAPPRPGAAMLDPQRLRGVVLARHPGGMIDYLPLRFATGRSVVLRVNRIDQRTGASVPWSSRWDELFVDPYSGRTLGHRTWGDISEGLVNLMPFIYRLHYSLALGPWGLLAFGVAALVWTLDCFVGFYLTLPVSWRRDHASAGRRAPKWSARWKPAWRVRWHGGKHRLNFDLHRAGGLWLWPLLLVFAWSGVSFNLAVVYEPVMRVFGYQRLQDGIVPLADPRYHPKLDFRAAERLGRAIARSEAARLGFTIDSTRDSGLLHRPDAGVYAYIFSSSADMRATGGRTVTIFDSDTGRPLKTVVPQGQSGAYAFTEWITAIHMADVGGLPWRIATAAVGLMVTGLSVTGALLWVRKRAARRISRTRHALRAARS</sequence>
<feature type="transmembrane region" description="Helical" evidence="1">
    <location>
        <begin position="226"/>
        <end position="248"/>
    </location>
</feature>
<dbReference type="STRING" id="1560345.AWL63_03770"/>